<protein>
    <submittedName>
        <fullName evidence="1">Uncharacterized protein</fullName>
    </submittedName>
</protein>
<evidence type="ECO:0000313" key="1">
    <source>
        <dbReference type="EMBL" id="GGL65895.1"/>
    </source>
</evidence>
<sequence length="215" mass="23602">MDQTGDSIATVDVAPRQIDPTLRMQIYVQGILDGACFLYALANAYKALTGKKVTREHWNRAVARLPEPAEFLGGSGATRLSYGEAVRHIDSTLDAFSDSGETFRVDQLDPAAGIVNLCRAVSSDSVVIFPYGGQTEFQHLSSHMVCGVAVSDGPPMRLHLACSFAFWSRYLKSGDYFERHHPDLGRWSNDSVQPDSEVVIAPNFRWKVTLGGPHS</sequence>
<reference evidence="1" key="2">
    <citation type="submission" date="2020-09" db="EMBL/GenBank/DDBJ databases">
        <authorList>
            <person name="Sun Q."/>
            <person name="Zhou Y."/>
        </authorList>
    </citation>
    <scope>NUCLEOTIDE SEQUENCE</scope>
    <source>
        <strain evidence="1">CGMCC 4.7306</strain>
    </source>
</reference>
<dbReference type="AlphaFoldDB" id="A0A917SAM5"/>
<dbReference type="Proteomes" id="UP000613840">
    <property type="component" value="Unassembled WGS sequence"/>
</dbReference>
<name>A0A917SAM5_9ACTN</name>
<dbReference type="EMBL" id="BMMZ01000005">
    <property type="protein sequence ID" value="GGL65895.1"/>
    <property type="molecule type" value="Genomic_DNA"/>
</dbReference>
<reference evidence="1" key="1">
    <citation type="journal article" date="2014" name="Int. J. Syst. Evol. Microbiol.">
        <title>Complete genome sequence of Corynebacterium casei LMG S-19264T (=DSM 44701T), isolated from a smear-ripened cheese.</title>
        <authorList>
            <consortium name="US DOE Joint Genome Institute (JGI-PGF)"/>
            <person name="Walter F."/>
            <person name="Albersmeier A."/>
            <person name="Kalinowski J."/>
            <person name="Ruckert C."/>
        </authorList>
    </citation>
    <scope>NUCLEOTIDE SEQUENCE</scope>
    <source>
        <strain evidence="1">CGMCC 4.7306</strain>
    </source>
</reference>
<gene>
    <name evidence="1" type="ORF">GCM10011575_25370</name>
</gene>
<evidence type="ECO:0000313" key="2">
    <source>
        <dbReference type="Proteomes" id="UP000613840"/>
    </source>
</evidence>
<organism evidence="1 2">
    <name type="scientific">Microlunatus endophyticus</name>
    <dbReference type="NCBI Taxonomy" id="1716077"/>
    <lineage>
        <taxon>Bacteria</taxon>
        <taxon>Bacillati</taxon>
        <taxon>Actinomycetota</taxon>
        <taxon>Actinomycetes</taxon>
        <taxon>Propionibacteriales</taxon>
        <taxon>Propionibacteriaceae</taxon>
        <taxon>Microlunatus</taxon>
    </lineage>
</organism>
<accession>A0A917SAM5</accession>
<proteinExistence type="predicted"/>
<keyword evidence="2" id="KW-1185">Reference proteome</keyword>
<comment type="caution">
    <text evidence="1">The sequence shown here is derived from an EMBL/GenBank/DDBJ whole genome shotgun (WGS) entry which is preliminary data.</text>
</comment>